<accession>A0A1F5P2X6</accession>
<organism evidence="2 3">
    <name type="scientific">Candidatus Doudnabacteria bacterium RIFCSPHIGHO2_01_FULL_49_9</name>
    <dbReference type="NCBI Taxonomy" id="1817827"/>
    <lineage>
        <taxon>Bacteria</taxon>
        <taxon>Candidatus Doudnaibacteriota</taxon>
    </lineage>
</organism>
<feature type="domain" description="Transcriptional repressor PaaX-like central Cas2-like" evidence="1">
    <location>
        <begin position="127"/>
        <end position="191"/>
    </location>
</feature>
<dbReference type="Proteomes" id="UP000176339">
    <property type="component" value="Unassembled WGS sequence"/>
</dbReference>
<dbReference type="AlphaFoldDB" id="A0A1F5P2X6"/>
<evidence type="ECO:0000313" key="3">
    <source>
        <dbReference type="Proteomes" id="UP000176339"/>
    </source>
</evidence>
<gene>
    <name evidence="2" type="ORF">A2846_01315</name>
</gene>
<proteinExistence type="predicted"/>
<dbReference type="Pfam" id="PF20803">
    <property type="entry name" value="PaaX_M"/>
    <property type="match status" value="1"/>
</dbReference>
<sequence length="198" mass="22736">MLDRAKRGELMRKVLEMASEVALDSVSMFAAIMTSGYSASYGKLMRDAEAIRGNFDSLISQDPGAVKRKKRSFKVLLSNLKRDRLIENKAGRLKITILGRKKLSGLKEGLPNTVYEFDKGDNKNMKIFMFDILEKERGKRDWLRRKLIELEFKPVQKSVFVGKQSLPQAFVEDMRKLKLLDYVDILEITKSGSLRELI</sequence>
<evidence type="ECO:0000259" key="1">
    <source>
        <dbReference type="Pfam" id="PF20803"/>
    </source>
</evidence>
<name>A0A1F5P2X6_9BACT</name>
<dbReference type="EMBL" id="MFEN01000023">
    <property type="protein sequence ID" value="OGE84175.1"/>
    <property type="molecule type" value="Genomic_DNA"/>
</dbReference>
<protein>
    <recommendedName>
        <fullName evidence="1">Transcriptional repressor PaaX-like central Cas2-like domain-containing protein</fullName>
    </recommendedName>
</protein>
<reference evidence="2 3" key="1">
    <citation type="journal article" date="2016" name="Nat. Commun.">
        <title>Thousands of microbial genomes shed light on interconnected biogeochemical processes in an aquifer system.</title>
        <authorList>
            <person name="Anantharaman K."/>
            <person name="Brown C.T."/>
            <person name="Hug L.A."/>
            <person name="Sharon I."/>
            <person name="Castelle C.J."/>
            <person name="Probst A.J."/>
            <person name="Thomas B.C."/>
            <person name="Singh A."/>
            <person name="Wilkins M.J."/>
            <person name="Karaoz U."/>
            <person name="Brodie E.L."/>
            <person name="Williams K.H."/>
            <person name="Hubbard S.S."/>
            <person name="Banfield J.F."/>
        </authorList>
    </citation>
    <scope>NUCLEOTIDE SEQUENCE [LARGE SCALE GENOMIC DNA]</scope>
</reference>
<dbReference type="InterPro" id="IPR048846">
    <property type="entry name" value="PaaX-like_central"/>
</dbReference>
<comment type="caution">
    <text evidence="2">The sequence shown here is derived from an EMBL/GenBank/DDBJ whole genome shotgun (WGS) entry which is preliminary data.</text>
</comment>
<evidence type="ECO:0000313" key="2">
    <source>
        <dbReference type="EMBL" id="OGE84175.1"/>
    </source>
</evidence>